<sequence>MEFSEAGETIQSNTDLKKLMHKMKFALHRMFRKEQKNCDPACIIETDHDRREDLDVFDYPETLSYGTFDEPGAVNLSRTKEIASLIERDLRAARDKHLHCEILIPCGLISKIARDILIMADNEPCGIRGCCLHISLQERNVCQKLVQVAFDPLTVSTFEVHLTLHEDTRSWCSVKKLFISITGCLKDSKWTQSPKLLCQGYKLEKKKLYRTDS</sequence>
<dbReference type="Pfam" id="PF07809">
    <property type="entry name" value="RTP801_C"/>
    <property type="match status" value="1"/>
</dbReference>
<proteinExistence type="inferred from homology"/>
<evidence type="ECO:0000256" key="1">
    <source>
        <dbReference type="ARBA" id="ARBA00004496"/>
    </source>
</evidence>
<gene>
    <name evidence="4" type="ORF">ACJMK2_033491</name>
</gene>
<dbReference type="GO" id="GO:0005737">
    <property type="term" value="C:cytoplasm"/>
    <property type="evidence" value="ECO:0007669"/>
    <property type="project" value="UniProtKB-SubCell"/>
</dbReference>
<dbReference type="Gene3D" id="3.90.470.40">
    <property type="entry name" value="RTP801-like"/>
    <property type="match status" value="1"/>
</dbReference>
<protein>
    <recommendedName>
        <fullName evidence="6">DNA damage-inducible transcript 4-like protein</fullName>
    </recommendedName>
</protein>
<accession>A0ABD3WPW5</accession>
<evidence type="ECO:0008006" key="6">
    <source>
        <dbReference type="Google" id="ProtNLM"/>
    </source>
</evidence>
<evidence type="ECO:0000313" key="4">
    <source>
        <dbReference type="EMBL" id="KAL3875550.1"/>
    </source>
</evidence>
<dbReference type="InterPro" id="IPR012918">
    <property type="entry name" value="RTP801-like"/>
</dbReference>
<dbReference type="AlphaFoldDB" id="A0ABD3WPW5"/>
<name>A0ABD3WPW5_SINWO</name>
<evidence type="ECO:0000256" key="2">
    <source>
        <dbReference type="ARBA" id="ARBA00010670"/>
    </source>
</evidence>
<dbReference type="PANTHER" id="PTHR12478:SF16">
    <property type="entry name" value="PROTEIN CHARYBDE-RELATED"/>
    <property type="match status" value="1"/>
</dbReference>
<dbReference type="InterPro" id="IPR038281">
    <property type="entry name" value="RTP801-like_C_sf"/>
</dbReference>
<comment type="subcellular location">
    <subcellularLocation>
        <location evidence="1">Cytoplasm</location>
    </subcellularLocation>
</comment>
<evidence type="ECO:0000256" key="3">
    <source>
        <dbReference type="ARBA" id="ARBA00022490"/>
    </source>
</evidence>
<organism evidence="4 5">
    <name type="scientific">Sinanodonta woodiana</name>
    <name type="common">Chinese pond mussel</name>
    <name type="synonym">Anodonta woodiana</name>
    <dbReference type="NCBI Taxonomy" id="1069815"/>
    <lineage>
        <taxon>Eukaryota</taxon>
        <taxon>Metazoa</taxon>
        <taxon>Spiralia</taxon>
        <taxon>Lophotrochozoa</taxon>
        <taxon>Mollusca</taxon>
        <taxon>Bivalvia</taxon>
        <taxon>Autobranchia</taxon>
        <taxon>Heteroconchia</taxon>
        <taxon>Palaeoheterodonta</taxon>
        <taxon>Unionida</taxon>
        <taxon>Unionoidea</taxon>
        <taxon>Unionidae</taxon>
        <taxon>Unioninae</taxon>
        <taxon>Sinanodonta</taxon>
    </lineage>
</organism>
<evidence type="ECO:0000313" key="5">
    <source>
        <dbReference type="Proteomes" id="UP001634394"/>
    </source>
</evidence>
<dbReference type="EMBL" id="JBJQND010000005">
    <property type="protein sequence ID" value="KAL3875550.1"/>
    <property type="molecule type" value="Genomic_DNA"/>
</dbReference>
<keyword evidence="3" id="KW-0963">Cytoplasm</keyword>
<dbReference type="PANTHER" id="PTHR12478">
    <property type="entry name" value="DNA-DAMAGE-INDUCIBLE TRANSCRIPT 4 PROTEIN DDIT4"/>
    <property type="match status" value="1"/>
</dbReference>
<comment type="similarity">
    <text evidence="2">Belongs to the DDIT4 family.</text>
</comment>
<dbReference type="Proteomes" id="UP001634394">
    <property type="component" value="Unassembled WGS sequence"/>
</dbReference>
<comment type="caution">
    <text evidence="4">The sequence shown here is derived from an EMBL/GenBank/DDBJ whole genome shotgun (WGS) entry which is preliminary data.</text>
</comment>
<reference evidence="4 5" key="1">
    <citation type="submission" date="2024-11" db="EMBL/GenBank/DDBJ databases">
        <title>Chromosome-level genome assembly of the freshwater bivalve Anodonta woodiana.</title>
        <authorList>
            <person name="Chen X."/>
        </authorList>
    </citation>
    <scope>NUCLEOTIDE SEQUENCE [LARGE SCALE GENOMIC DNA]</scope>
    <source>
        <strain evidence="4">MN2024</strain>
        <tissue evidence="4">Gills</tissue>
    </source>
</reference>
<keyword evidence="5" id="KW-1185">Reference proteome</keyword>